<proteinExistence type="predicted"/>
<dbReference type="AlphaFoldDB" id="A0A437CX17"/>
<sequence>MRVNVYVVFAFLAARGQVRVGTAGAASPRHFHGPPLLLLLLPPSAPSPAGECWTDTVAIRAEQTWRPGYRGRPVRTQPSPADAAPVRSSERLRKTPGPRLLFWRITGCGHLAETRDAEDNVSSVCGHFGKLKDGERGLDRHDGRGGLHKAASFTLTHPSVSPSPSST</sequence>
<evidence type="ECO:0000256" key="1">
    <source>
        <dbReference type="SAM" id="MobiDB-lite"/>
    </source>
</evidence>
<dbReference type="EMBL" id="CM012447">
    <property type="protein sequence ID" value="RVE67213.1"/>
    <property type="molecule type" value="Genomic_DNA"/>
</dbReference>
<dbReference type="Proteomes" id="UP000283210">
    <property type="component" value="Chromosome 11"/>
</dbReference>
<organism evidence="2 3">
    <name type="scientific">Oryzias javanicus</name>
    <name type="common">Javanese ricefish</name>
    <name type="synonym">Aplocheilus javanicus</name>
    <dbReference type="NCBI Taxonomy" id="123683"/>
    <lineage>
        <taxon>Eukaryota</taxon>
        <taxon>Metazoa</taxon>
        <taxon>Chordata</taxon>
        <taxon>Craniata</taxon>
        <taxon>Vertebrata</taxon>
        <taxon>Euteleostomi</taxon>
        <taxon>Actinopterygii</taxon>
        <taxon>Neopterygii</taxon>
        <taxon>Teleostei</taxon>
        <taxon>Neoteleostei</taxon>
        <taxon>Acanthomorphata</taxon>
        <taxon>Ovalentaria</taxon>
        <taxon>Atherinomorphae</taxon>
        <taxon>Beloniformes</taxon>
        <taxon>Adrianichthyidae</taxon>
        <taxon>Oryziinae</taxon>
        <taxon>Oryzias</taxon>
    </lineage>
</organism>
<evidence type="ECO:0000313" key="2">
    <source>
        <dbReference type="EMBL" id="RVE67213.1"/>
    </source>
</evidence>
<reference evidence="2 3" key="2">
    <citation type="submission" date="2019-01" db="EMBL/GenBank/DDBJ databases">
        <title>A chromosome length genome reference of the Java medaka (oryzias javanicus).</title>
        <authorList>
            <person name="Herpin A."/>
            <person name="Takehana Y."/>
            <person name="Naruse K."/>
            <person name="Ansai S."/>
            <person name="Kawaguchi M."/>
        </authorList>
    </citation>
    <scope>NUCLEOTIDE SEQUENCE [LARGE SCALE GENOMIC DNA]</scope>
    <source>
        <strain evidence="2">RS831</strain>
        <tissue evidence="2">Whole body</tissue>
    </source>
</reference>
<gene>
    <name evidence="2" type="ORF">OJAV_G00115140</name>
</gene>
<protein>
    <submittedName>
        <fullName evidence="2">Uncharacterized protein</fullName>
    </submittedName>
</protein>
<reference evidence="2 3" key="1">
    <citation type="submission" date="2018-11" db="EMBL/GenBank/DDBJ databases">
        <authorList>
            <person name="Lopez-Roques C."/>
            <person name="Donnadieu C."/>
            <person name="Bouchez O."/>
            <person name="Klopp C."/>
            <person name="Cabau C."/>
            <person name="Zahm M."/>
        </authorList>
    </citation>
    <scope>NUCLEOTIDE SEQUENCE [LARGE SCALE GENOMIC DNA]</scope>
    <source>
        <strain evidence="2">RS831</strain>
        <tissue evidence="2">Whole body</tissue>
    </source>
</reference>
<accession>A0A437CX17</accession>
<keyword evidence="3" id="KW-1185">Reference proteome</keyword>
<name>A0A437CX17_ORYJA</name>
<feature type="region of interest" description="Disordered" evidence="1">
    <location>
        <begin position="68"/>
        <end position="92"/>
    </location>
</feature>
<evidence type="ECO:0000313" key="3">
    <source>
        <dbReference type="Proteomes" id="UP000283210"/>
    </source>
</evidence>